<dbReference type="GO" id="GO:0045259">
    <property type="term" value="C:proton-transporting ATP synthase complex"/>
    <property type="evidence" value="ECO:0007669"/>
    <property type="project" value="UniProtKB-KW"/>
</dbReference>
<dbReference type="InterPro" id="IPR050635">
    <property type="entry name" value="ATPase_protein_8"/>
</dbReference>
<evidence type="ECO:0000256" key="1">
    <source>
        <dbReference type="ARBA" id="ARBA00004304"/>
    </source>
</evidence>
<evidence type="ECO:0000256" key="5">
    <source>
        <dbReference type="ARBA" id="ARBA00022692"/>
    </source>
</evidence>
<dbReference type="InterPro" id="IPR001421">
    <property type="entry name" value="ATP8_metazoa"/>
</dbReference>
<keyword evidence="9 14" id="KW-0496">Mitochondrion</keyword>
<dbReference type="GO" id="GO:0015986">
    <property type="term" value="P:proton motive force-driven ATP synthesis"/>
    <property type="evidence" value="ECO:0007669"/>
    <property type="project" value="InterPro"/>
</dbReference>
<evidence type="ECO:0000256" key="3">
    <source>
        <dbReference type="ARBA" id="ARBA00022448"/>
    </source>
</evidence>
<sequence length="55" mass="6389">MPQLNPSPWFAILVFSWLVFLTVLPPKVMAHTYPNDPSPQASKKLETGSWNWPWH</sequence>
<accession>A0A068FWB1</accession>
<evidence type="ECO:0000256" key="13">
    <source>
        <dbReference type="ARBA" id="ARBA00064647"/>
    </source>
</evidence>
<keyword evidence="3 14" id="KW-0813">Transport</keyword>
<gene>
    <name evidence="17" type="primary">ATP8</name>
</gene>
<evidence type="ECO:0000256" key="10">
    <source>
        <dbReference type="ARBA" id="ARBA00023136"/>
    </source>
</evidence>
<dbReference type="CTD" id="4509"/>
<keyword evidence="5 14" id="KW-0812">Transmembrane</keyword>
<proteinExistence type="inferred from homology"/>
<keyword evidence="7" id="KW-1133">Transmembrane helix</keyword>
<feature type="signal peptide" evidence="16">
    <location>
        <begin position="1"/>
        <end position="30"/>
    </location>
</feature>
<dbReference type="PANTHER" id="PTHR39937">
    <property type="entry name" value="ATP SYNTHASE PROTEIN 8"/>
    <property type="match status" value="1"/>
</dbReference>
<dbReference type="RefSeq" id="YP_009048982.1">
    <property type="nucleotide sequence ID" value="NC_024587.1"/>
</dbReference>
<keyword evidence="10" id="KW-0472">Membrane</keyword>
<dbReference type="EMBL" id="KJ690267">
    <property type="protein sequence ID" value="AID69713.1"/>
    <property type="molecule type" value="Genomic_DNA"/>
</dbReference>
<name>A0A068FWB1_9TELE</name>
<feature type="chain" id="PRO_5001652172" description="ATP synthase complex subunit 8" evidence="16">
    <location>
        <begin position="31"/>
        <end position="55"/>
    </location>
</feature>
<keyword evidence="11" id="KW-0066">ATP synthesis</keyword>
<evidence type="ECO:0000256" key="11">
    <source>
        <dbReference type="ARBA" id="ARBA00023310"/>
    </source>
</evidence>
<feature type="region of interest" description="Disordered" evidence="15">
    <location>
        <begin position="34"/>
        <end position="55"/>
    </location>
</feature>
<dbReference type="GeneID" id="19909210"/>
<evidence type="ECO:0000256" key="8">
    <source>
        <dbReference type="ARBA" id="ARBA00023065"/>
    </source>
</evidence>
<evidence type="ECO:0000256" key="2">
    <source>
        <dbReference type="ARBA" id="ARBA00008892"/>
    </source>
</evidence>
<evidence type="ECO:0000256" key="7">
    <source>
        <dbReference type="ARBA" id="ARBA00022989"/>
    </source>
</evidence>
<evidence type="ECO:0000256" key="9">
    <source>
        <dbReference type="ARBA" id="ARBA00023128"/>
    </source>
</evidence>
<dbReference type="GO" id="GO:0031966">
    <property type="term" value="C:mitochondrial membrane"/>
    <property type="evidence" value="ECO:0007669"/>
    <property type="project" value="UniProtKB-SubCell"/>
</dbReference>
<evidence type="ECO:0000256" key="14">
    <source>
        <dbReference type="RuleBase" id="RU003661"/>
    </source>
</evidence>
<evidence type="ECO:0000256" key="15">
    <source>
        <dbReference type="SAM" id="MobiDB-lite"/>
    </source>
</evidence>
<keyword evidence="6 14" id="KW-0375">Hydrogen ion transport</keyword>
<keyword evidence="4 14" id="KW-0138">CF(0)</keyword>
<organism evidence="17">
    <name type="scientific">Plectorhinchus cinctus</name>
    <name type="common">crescent sweetlips</name>
    <dbReference type="NCBI Taxonomy" id="360509"/>
    <lineage>
        <taxon>Eukaryota</taxon>
        <taxon>Metazoa</taxon>
        <taxon>Chordata</taxon>
        <taxon>Craniata</taxon>
        <taxon>Vertebrata</taxon>
        <taxon>Euteleostomi</taxon>
        <taxon>Actinopterygii</taxon>
        <taxon>Neopterygii</taxon>
        <taxon>Teleostei</taxon>
        <taxon>Neoteleostei</taxon>
        <taxon>Acanthomorphata</taxon>
        <taxon>Eupercaria</taxon>
        <taxon>Lutjaniformes</taxon>
        <taxon>Haemulidae</taxon>
        <taxon>Plectorhinchus</taxon>
    </lineage>
</organism>
<comment type="similarity">
    <text evidence="2 14">Belongs to the ATPase protein 8 family.</text>
</comment>
<comment type="subcellular location">
    <subcellularLocation>
        <location evidence="1 14">Mitochondrion membrane</location>
        <topology evidence="1 14">Single-pass membrane protein</topology>
    </subcellularLocation>
</comment>
<evidence type="ECO:0000256" key="6">
    <source>
        <dbReference type="ARBA" id="ARBA00022781"/>
    </source>
</evidence>
<dbReference type="PANTHER" id="PTHR39937:SF1">
    <property type="entry name" value="ATP SYNTHASE PROTEIN 8"/>
    <property type="match status" value="1"/>
</dbReference>
<keyword evidence="16" id="KW-0732">Signal</keyword>
<comment type="function">
    <text evidence="12">Subunit 8, of the mitochondrial membrane ATP synthase complex (F(1)F(0) ATP synthase or Complex V) that produces ATP from ADP in the presence of a proton gradient across the membrane which is generated by electron transport complexes of the respiratory chain. ATP synthase complex consist of a soluble F(1) head domain - the catalytic core - and a membrane F(1) domain - the membrane proton channel. These two domains are linked by a central stalk rotating inside the F(1) region and a stationary peripheral stalk. During catalysis, ATP synthesis in the catalytic domain of F(1) is coupled via a rotary mechanism of the central stalk subunits to proton translocation. In vivo, can only synthesize ATP although its ATP hydrolase activity can be activated artificially in vitro. Part of the complex F(0) domain.</text>
</comment>
<protein>
    <recommendedName>
        <fullName evidence="14">ATP synthase complex subunit 8</fullName>
    </recommendedName>
</protein>
<evidence type="ECO:0000256" key="16">
    <source>
        <dbReference type="SAM" id="SignalP"/>
    </source>
</evidence>
<dbReference type="GO" id="GO:0015078">
    <property type="term" value="F:proton transmembrane transporter activity"/>
    <property type="evidence" value="ECO:0007669"/>
    <property type="project" value="InterPro"/>
</dbReference>
<evidence type="ECO:0000313" key="17">
    <source>
        <dbReference type="EMBL" id="AID69713.1"/>
    </source>
</evidence>
<geneLocation type="mitochondrion" evidence="17"/>
<evidence type="ECO:0000256" key="12">
    <source>
        <dbReference type="ARBA" id="ARBA00053067"/>
    </source>
</evidence>
<comment type="subunit">
    <text evidence="13">Component of the ATP synthase complex composed at least of ATP5F1A/subunit alpha, ATP5F1B/subunit beta, ATP5MC1/subunit c (homooctomer), MT-ATP6/subunit a, MT-ATP8/subunit 8, ATP5ME/subunit e, ATP5MF/subunit f, ATP5MG/subunit g, ATP5MK/subunit k, ATP5MJ/subunit j, ATP5F1C/subunit gamma, ATP5F1D/subunit delta, ATP5F1E/subunit epsilon, ATP5PF/subunit F6, ATP5PB/subunit b, ATP5PD/subunit d, ATP5PO/subunit OSCP. ATP synthase complex consists of a soluble F(1) head domain (subunits alpha(3) and beta(3)) - the catalytic core - and a membrane F(0) domain - the membrane proton channel (subunits c, a, 8, e, f, g, k and j). These two domains are linked by a central stalk (subunits gamma, delta, and epsilon) rotating inside the F1 region and a stationary peripheral stalk (subunits F6, b, d, and OSCP).</text>
</comment>
<keyword evidence="8 14" id="KW-0406">Ion transport</keyword>
<evidence type="ECO:0000256" key="4">
    <source>
        <dbReference type="ARBA" id="ARBA00022547"/>
    </source>
</evidence>
<dbReference type="Pfam" id="PF00895">
    <property type="entry name" value="ATP-synt_8"/>
    <property type="match status" value="1"/>
</dbReference>
<dbReference type="AlphaFoldDB" id="A0A068FWB1"/>
<reference evidence="17" key="1">
    <citation type="journal article" date="2014" name="Mitochondrial DNA">
        <title>The complete mitochondrial genome of the Plectorhinchus cinctus (Teleostei, Haemulidae).</title>
        <authorList>
            <person name="Liu L."/>
            <person name="Yang H."/>
            <person name="Zhao H."/>
            <person name="Sun J."/>
            <person name="Han X."/>
            <person name="Zhu S."/>
            <person name="Li G."/>
        </authorList>
    </citation>
    <scope>NUCLEOTIDE SEQUENCE</scope>
</reference>